<name>A0ABY2M0R2_9LEPT</name>
<dbReference type="RefSeq" id="WP_135637656.1">
    <property type="nucleotide sequence ID" value="NZ_RQFU01000028.1"/>
</dbReference>
<feature type="transmembrane region" description="Helical" evidence="1">
    <location>
        <begin position="175"/>
        <end position="199"/>
    </location>
</feature>
<feature type="transmembrane region" description="Helical" evidence="1">
    <location>
        <begin position="130"/>
        <end position="155"/>
    </location>
</feature>
<protein>
    <recommendedName>
        <fullName evidence="4">Glycosyltransferase RgtA/B/C/D-like domain-containing protein</fullName>
    </recommendedName>
</protein>
<reference evidence="3" key="1">
    <citation type="journal article" date="2019" name="PLoS Negl. Trop. Dis.">
        <title>Revisiting the worldwide diversity of Leptospira species in the environment.</title>
        <authorList>
            <person name="Vincent A.T."/>
            <person name="Schiettekatte O."/>
            <person name="Bourhy P."/>
            <person name="Veyrier F.J."/>
            <person name="Picardeau M."/>
        </authorList>
    </citation>
    <scope>NUCLEOTIDE SEQUENCE [LARGE SCALE GENOMIC DNA]</scope>
    <source>
        <strain evidence="3">201800272</strain>
    </source>
</reference>
<accession>A0ABY2M0R2</accession>
<feature type="transmembrane region" description="Helical" evidence="1">
    <location>
        <begin position="99"/>
        <end position="118"/>
    </location>
</feature>
<keyword evidence="1" id="KW-1133">Transmembrane helix</keyword>
<evidence type="ECO:0000313" key="2">
    <source>
        <dbReference type="EMBL" id="TGL16482.1"/>
    </source>
</evidence>
<feature type="transmembrane region" description="Helical" evidence="1">
    <location>
        <begin position="21"/>
        <end position="40"/>
    </location>
</feature>
<dbReference type="Proteomes" id="UP000298200">
    <property type="component" value="Unassembled WGS sequence"/>
</dbReference>
<feature type="transmembrane region" description="Helical" evidence="1">
    <location>
        <begin position="211"/>
        <end position="232"/>
    </location>
</feature>
<keyword evidence="1" id="KW-0812">Transmembrane</keyword>
<feature type="transmembrane region" description="Helical" evidence="1">
    <location>
        <begin position="288"/>
        <end position="308"/>
    </location>
</feature>
<gene>
    <name evidence="2" type="ORF">EHQ46_18385</name>
</gene>
<keyword evidence="3" id="KW-1185">Reference proteome</keyword>
<dbReference type="EMBL" id="RQFU01000028">
    <property type="protein sequence ID" value="TGL16482.1"/>
    <property type="molecule type" value="Genomic_DNA"/>
</dbReference>
<sequence length="483" mass="56154">MKISFPLKSQKKFKTFSLQENKVVTFSGLILSIFIIGYYFRSFTFEVSVLDWDEITYFIMGKGILLGQIPYVDLWDIKPIGIYLVHAISLMVLPYDPVTLRWTSFLHLIALTMVVVSFQKDQNWIWKLLSGLLVLYFFSRLTSGLSANSEIYFLFYEWFGIYLLLKKNSTKLAFFFLGIAFLIKYIIVFDVIFLGLYAIYKKKKDNSYFQLFYQLSFFLIPIGVSFIIYFLLGHHQEYFNALFTVSSKHQTSITVEFPYKDLLKLFWPAIFLGFTSILIDLKLPKEKIIFLILTITALIGASYTGYFFQHYFLALVPPLAIFVIPKRNSFILIPITIIFLLFYSWSNISNRLKKDLLYIPDHSKIIASQIEDLGGGKLFVASGVHATYIYLNQLSPTAYVQPVNYIDPLFAKNFSVDISRVLKEIEGIQFIQWCNPIPLENAHENAGLNQEFVIPLQLMVKNKYQKNQTKLEECSLYQKVSLK</sequence>
<evidence type="ECO:0008006" key="4">
    <source>
        <dbReference type="Google" id="ProtNLM"/>
    </source>
</evidence>
<evidence type="ECO:0000256" key="1">
    <source>
        <dbReference type="SAM" id="Phobius"/>
    </source>
</evidence>
<comment type="caution">
    <text evidence="2">The sequence shown here is derived from an EMBL/GenBank/DDBJ whole genome shotgun (WGS) entry which is preliminary data.</text>
</comment>
<feature type="transmembrane region" description="Helical" evidence="1">
    <location>
        <begin position="328"/>
        <end position="345"/>
    </location>
</feature>
<proteinExistence type="predicted"/>
<feature type="transmembrane region" description="Helical" evidence="1">
    <location>
        <begin position="265"/>
        <end position="281"/>
    </location>
</feature>
<keyword evidence="1" id="KW-0472">Membrane</keyword>
<evidence type="ECO:0000313" key="3">
    <source>
        <dbReference type="Proteomes" id="UP000298200"/>
    </source>
</evidence>
<organism evidence="2 3">
    <name type="scientific">Leptospira yanagawae</name>
    <dbReference type="NCBI Taxonomy" id="293069"/>
    <lineage>
        <taxon>Bacteria</taxon>
        <taxon>Pseudomonadati</taxon>
        <taxon>Spirochaetota</taxon>
        <taxon>Spirochaetia</taxon>
        <taxon>Leptospirales</taxon>
        <taxon>Leptospiraceae</taxon>
        <taxon>Leptospira</taxon>
    </lineage>
</organism>